<accession>A0ACD1FF51</accession>
<protein>
    <submittedName>
        <fullName evidence="1">Uncharacterized protein</fullName>
    </submittedName>
</protein>
<dbReference type="Proteomes" id="UP000825598">
    <property type="component" value="Chromosome"/>
</dbReference>
<gene>
    <name evidence="1" type="ORF">K6L26_27570</name>
</gene>
<dbReference type="EMBL" id="CP081673">
    <property type="protein sequence ID" value="QZH65679.1"/>
    <property type="molecule type" value="Genomic_DNA"/>
</dbReference>
<proteinExistence type="predicted"/>
<organism evidence="1 2">
    <name type="scientific">Mycolicibacterium farcinogenes</name>
    <name type="common">Mycobacterium farcinogenes</name>
    <dbReference type="NCBI Taxonomy" id="1802"/>
    <lineage>
        <taxon>Bacteria</taxon>
        <taxon>Bacillati</taxon>
        <taxon>Actinomycetota</taxon>
        <taxon>Actinomycetes</taxon>
        <taxon>Mycobacteriales</taxon>
        <taxon>Mycobacteriaceae</taxon>
        <taxon>Mycolicibacterium</taxon>
    </lineage>
</organism>
<reference evidence="1" key="1">
    <citation type="submission" date="2021-07" db="EMBL/GenBank/DDBJ databases">
        <title>Complete Genome Sequences of Mycobacterium farcinogenes Isolated from Clinical Specimens from Patients in Thailand.</title>
        <authorList>
            <person name="Sodsai P."/>
        </authorList>
    </citation>
    <scope>NUCLEOTIDE SEQUENCE</scope>
    <source>
        <strain evidence="1">BKK/CU-MFGFA-001</strain>
    </source>
</reference>
<evidence type="ECO:0000313" key="1">
    <source>
        <dbReference type="EMBL" id="QZH65679.1"/>
    </source>
</evidence>
<keyword evidence="2" id="KW-1185">Reference proteome</keyword>
<sequence length="151" mass="16043">MARAGGFVVTSESGRAVGALLAAVLGTGLACAPSAHADDGPMLHRVTYTVTAEQPTAVGIYYRDVDPPTWADYSHNPYEFSPKDDLTLEPGKPWIRETTLADPMRWAMVTVTTAGLAPQEASTLRCELAVDGTVVHRAAGSKGALCSLRNW</sequence>
<name>A0ACD1FF51_MYCFR</name>
<evidence type="ECO:0000313" key="2">
    <source>
        <dbReference type="Proteomes" id="UP000825598"/>
    </source>
</evidence>